<dbReference type="EMBL" id="BPEY01000118">
    <property type="protein sequence ID" value="GIU51472.1"/>
    <property type="molecule type" value="Genomic_DNA"/>
</dbReference>
<reference evidence="2" key="1">
    <citation type="submission" date="2021-05" db="EMBL/GenBank/DDBJ databases">
        <title>Molecular characterization for Shewanella algae harboring chromosomal blaOXA-55-like strains isolated from clinical and environment sample.</title>
        <authorList>
            <person name="Ohama Y."/>
            <person name="Aoki K."/>
            <person name="Harada S."/>
            <person name="Moriya K."/>
            <person name="Ishii Y."/>
            <person name="Tateda K."/>
        </authorList>
    </citation>
    <scope>NUCLEOTIDE SEQUENCE</scope>
    <source>
        <strain evidence="2">JCM 11563</strain>
    </source>
</reference>
<proteinExistence type="predicted"/>
<keyword evidence="3" id="KW-1185">Reference proteome</keyword>
<accession>A0ABQ4PQK4</accession>
<dbReference type="RefSeq" id="WP_220783091.1">
    <property type="nucleotide sequence ID" value="NZ_BPEY01000118.1"/>
</dbReference>
<dbReference type="PANTHER" id="PTHR35149">
    <property type="entry name" value="SLL5132 PROTEIN"/>
    <property type="match status" value="1"/>
</dbReference>
<gene>
    <name evidence="2" type="ORF">TUM4438_41220</name>
</gene>
<dbReference type="InterPro" id="IPR004919">
    <property type="entry name" value="GmrSD_N"/>
</dbReference>
<evidence type="ECO:0000313" key="3">
    <source>
        <dbReference type="Proteomes" id="UP000887104"/>
    </source>
</evidence>
<dbReference type="PANTHER" id="PTHR35149:SF2">
    <property type="entry name" value="DUF262 DOMAIN-CONTAINING PROTEIN"/>
    <property type="match status" value="1"/>
</dbReference>
<feature type="domain" description="GmrSD restriction endonucleases N-terminal" evidence="1">
    <location>
        <begin position="18"/>
        <end position="226"/>
    </location>
</feature>
<name>A0ABQ4PQK4_9GAMM</name>
<organism evidence="2 3">
    <name type="scientific">Shewanella sairae</name>
    <dbReference type="NCBI Taxonomy" id="190310"/>
    <lineage>
        <taxon>Bacteria</taxon>
        <taxon>Pseudomonadati</taxon>
        <taxon>Pseudomonadota</taxon>
        <taxon>Gammaproteobacteria</taxon>
        <taxon>Alteromonadales</taxon>
        <taxon>Shewanellaceae</taxon>
        <taxon>Shewanella</taxon>
    </lineage>
</organism>
<evidence type="ECO:0000259" key="1">
    <source>
        <dbReference type="Pfam" id="PF03235"/>
    </source>
</evidence>
<sequence>MNSGLGAKVHDGIHCFRVKELLADNSRYLVPMYQRNYAWGEGEINQLIQDVQDYQQHKPDQPYYIGTLVVFERPDGQFEVIDGQQRFTTLTLLAFALKRIAEGNISIESKRSAPQSIDMSWYDVPNLDFESRQKSSDTFSALKQGVALEHLKNDEFNLDVVEGYHLLEKGLLALGNKLGDFCAYLFNQVEIARVSVPKDTDLNHYFEVMNNRGEQLEKHEVVKARLISVLNDIEDKNERDQSIDVLAKVWEATANMERYIQYGFSKTERHELFGTNDWGLFTPQSFEDVQSIIASGEQQTDDSVNSDVSIRLCDMLANPPTTKSRGESELTPERFNSVINFSNFLLHVLKVSTQQDVALDDKRLLEQFEQYLLTKDLLDKQESKQ</sequence>
<dbReference type="Pfam" id="PF03235">
    <property type="entry name" value="GmrSD_N"/>
    <property type="match status" value="1"/>
</dbReference>
<comment type="caution">
    <text evidence="2">The sequence shown here is derived from an EMBL/GenBank/DDBJ whole genome shotgun (WGS) entry which is preliminary data.</text>
</comment>
<protein>
    <recommendedName>
        <fullName evidence="1">GmrSD restriction endonucleases N-terminal domain-containing protein</fullName>
    </recommendedName>
</protein>
<evidence type="ECO:0000313" key="2">
    <source>
        <dbReference type="EMBL" id="GIU51472.1"/>
    </source>
</evidence>
<dbReference type="Proteomes" id="UP000887104">
    <property type="component" value="Unassembled WGS sequence"/>
</dbReference>